<name>A0ABV5ZDM7_9GAMM</name>
<sequence>MSSVKIKPSQIKIGYFIELPVSWMKHPFLTSKFKVASQDQIAVIQTLELEFVYLYPEKSTILAAPPQEEQSSQTVDEVKDQLEQEKQQRIEQAKEQRRQIQRTEKAFRQSMAKVRAIMTLISSRPLQAIEDGTELINDLADTILNADALVLHLISQAGKEQENIYYHVLNVSTLAMMLGKNLGLSAEQVKLIGIGALFHDIGKSKIPSPILRKTEPLTTPELNLFKLHTRYGVELLKLTETFPEQALPIVGQHHEFLDGSGYPEGLKGVAINTLARVVTVVNEFDNLCHPPNQKDARSPHQAMSILFKGMQGKLGQAEVEQLIKMMGVYPPGTLVRLSDERIGLVMSVNSKKLLYPNVVAYDAEIPRLEAPILSLEEGKLSISEVLKPSDLPPEVYEYLNPRAKISYFIQDEERR</sequence>
<dbReference type="PANTHER" id="PTHR43155">
    <property type="entry name" value="CYCLIC DI-GMP PHOSPHODIESTERASE PA4108-RELATED"/>
    <property type="match status" value="1"/>
</dbReference>
<dbReference type="CDD" id="cd00077">
    <property type="entry name" value="HDc"/>
    <property type="match status" value="1"/>
</dbReference>
<organism evidence="3 4">
    <name type="scientific">Balneatrix alpica</name>
    <dbReference type="NCBI Taxonomy" id="75684"/>
    <lineage>
        <taxon>Bacteria</taxon>
        <taxon>Pseudomonadati</taxon>
        <taxon>Pseudomonadota</taxon>
        <taxon>Gammaproteobacteria</taxon>
        <taxon>Oceanospirillales</taxon>
        <taxon>Balneatrichaceae</taxon>
        <taxon>Balneatrix</taxon>
    </lineage>
</organism>
<protein>
    <submittedName>
        <fullName evidence="3">HD-GYP domain-containing protein</fullName>
    </submittedName>
</protein>
<dbReference type="Pfam" id="PF13487">
    <property type="entry name" value="HD_5"/>
    <property type="match status" value="1"/>
</dbReference>
<dbReference type="InterPro" id="IPR021812">
    <property type="entry name" value="DUF3391"/>
</dbReference>
<gene>
    <name evidence="3" type="ORF">ACFFLH_09895</name>
</gene>
<accession>A0ABV5ZDM7</accession>
<dbReference type="PROSITE" id="PS51832">
    <property type="entry name" value="HD_GYP"/>
    <property type="match status" value="1"/>
</dbReference>
<keyword evidence="4" id="KW-1185">Reference proteome</keyword>
<dbReference type="PANTHER" id="PTHR43155:SF2">
    <property type="entry name" value="CYCLIC DI-GMP PHOSPHODIESTERASE PA4108"/>
    <property type="match status" value="1"/>
</dbReference>
<evidence type="ECO:0000256" key="1">
    <source>
        <dbReference type="SAM" id="MobiDB-lite"/>
    </source>
</evidence>
<dbReference type="InterPro" id="IPR006675">
    <property type="entry name" value="HDIG_dom"/>
</dbReference>
<dbReference type="SMART" id="SM00471">
    <property type="entry name" value="HDc"/>
    <property type="match status" value="1"/>
</dbReference>
<dbReference type="InterPro" id="IPR003607">
    <property type="entry name" value="HD/PDEase_dom"/>
</dbReference>
<comment type="caution">
    <text evidence="3">The sequence shown here is derived from an EMBL/GenBank/DDBJ whole genome shotgun (WGS) entry which is preliminary data.</text>
</comment>
<evidence type="ECO:0000313" key="4">
    <source>
        <dbReference type="Proteomes" id="UP001589628"/>
    </source>
</evidence>
<evidence type="ECO:0000259" key="2">
    <source>
        <dbReference type="PROSITE" id="PS51832"/>
    </source>
</evidence>
<dbReference type="Proteomes" id="UP001589628">
    <property type="component" value="Unassembled WGS sequence"/>
</dbReference>
<dbReference type="SUPFAM" id="SSF109604">
    <property type="entry name" value="HD-domain/PDEase-like"/>
    <property type="match status" value="1"/>
</dbReference>
<proteinExistence type="predicted"/>
<feature type="region of interest" description="Disordered" evidence="1">
    <location>
        <begin position="65"/>
        <end position="99"/>
    </location>
</feature>
<feature type="compositionally biased region" description="Basic and acidic residues" evidence="1">
    <location>
        <begin position="76"/>
        <end position="99"/>
    </location>
</feature>
<dbReference type="RefSeq" id="WP_027312424.1">
    <property type="nucleotide sequence ID" value="NZ_JBHLZN010000003.1"/>
</dbReference>
<dbReference type="Pfam" id="PF11871">
    <property type="entry name" value="DUF3391"/>
    <property type="match status" value="1"/>
</dbReference>
<evidence type="ECO:0000313" key="3">
    <source>
        <dbReference type="EMBL" id="MFB9886723.1"/>
    </source>
</evidence>
<dbReference type="EMBL" id="JBHLZN010000003">
    <property type="protein sequence ID" value="MFB9886723.1"/>
    <property type="molecule type" value="Genomic_DNA"/>
</dbReference>
<dbReference type="Gene3D" id="1.10.3210.10">
    <property type="entry name" value="Hypothetical protein af1432"/>
    <property type="match status" value="1"/>
</dbReference>
<reference evidence="3 4" key="1">
    <citation type="submission" date="2024-09" db="EMBL/GenBank/DDBJ databases">
        <authorList>
            <person name="Sun Q."/>
            <person name="Mori K."/>
        </authorList>
    </citation>
    <scope>NUCLEOTIDE SEQUENCE [LARGE SCALE GENOMIC DNA]</scope>
    <source>
        <strain evidence="3 4">ATCC 51285</strain>
    </source>
</reference>
<dbReference type="NCBIfam" id="TIGR00277">
    <property type="entry name" value="HDIG"/>
    <property type="match status" value="1"/>
</dbReference>
<dbReference type="InterPro" id="IPR037522">
    <property type="entry name" value="HD_GYP_dom"/>
</dbReference>
<feature type="domain" description="HD-GYP" evidence="2">
    <location>
        <begin position="142"/>
        <end position="338"/>
    </location>
</feature>